<keyword evidence="2" id="KW-0106">Calcium</keyword>
<dbReference type="PROSITE" id="PS00018">
    <property type="entry name" value="EF_HAND_1"/>
    <property type="match status" value="2"/>
</dbReference>
<dbReference type="InterPro" id="IPR011992">
    <property type="entry name" value="EF-hand-dom_pair"/>
</dbReference>
<dbReference type="AlphaFoldDB" id="A0AAD9VYX3"/>
<dbReference type="PANTHER" id="PTHR23050">
    <property type="entry name" value="CALCIUM BINDING PROTEIN"/>
    <property type="match status" value="1"/>
</dbReference>
<feature type="domain" description="EF-hand" evidence="3">
    <location>
        <begin position="70"/>
        <end position="105"/>
    </location>
</feature>
<comment type="caution">
    <text evidence="4">The sequence shown here is derived from an EMBL/GenBank/DDBJ whole genome shotgun (WGS) entry which is preliminary data.</text>
</comment>
<sequence>MAKQLSAEEIAIFRDCFNEYVCWPSSAAHQDRALCLHTQKLTAGPQDTDKGGNITVEEFARVMRKTNPSVSDEEVSKIISEVDLDGDGTINFDEFITMMTGQPYKSPEPAAAAGEGTTTGTDGTQASIVGSVAAFRGVSNVSALLKRQRETNRVFKDAWLEIDPTLKGSITPGEMEQVAAKAGLVVTAADVEGMIDPANGEGKITYDKFLEFVKRQEVDDIVSGYE</sequence>
<dbReference type="SUPFAM" id="SSF47473">
    <property type="entry name" value="EF-hand"/>
    <property type="match status" value="1"/>
</dbReference>
<evidence type="ECO:0000313" key="5">
    <source>
        <dbReference type="Proteomes" id="UP001265746"/>
    </source>
</evidence>
<evidence type="ECO:0000259" key="3">
    <source>
        <dbReference type="PROSITE" id="PS50222"/>
    </source>
</evidence>
<gene>
    <name evidence="4" type="ORF">N8I77_009965</name>
</gene>
<dbReference type="SMART" id="SM00054">
    <property type="entry name" value="EFh"/>
    <property type="match status" value="2"/>
</dbReference>
<dbReference type="EMBL" id="JAUJFL010000006">
    <property type="protein sequence ID" value="KAK2600432.1"/>
    <property type="molecule type" value="Genomic_DNA"/>
</dbReference>
<organism evidence="4 5">
    <name type="scientific">Phomopsis amygdali</name>
    <name type="common">Fusicoccum amygdali</name>
    <dbReference type="NCBI Taxonomy" id="1214568"/>
    <lineage>
        <taxon>Eukaryota</taxon>
        <taxon>Fungi</taxon>
        <taxon>Dikarya</taxon>
        <taxon>Ascomycota</taxon>
        <taxon>Pezizomycotina</taxon>
        <taxon>Sordariomycetes</taxon>
        <taxon>Sordariomycetidae</taxon>
        <taxon>Diaporthales</taxon>
        <taxon>Diaporthaceae</taxon>
        <taxon>Diaporthe</taxon>
    </lineage>
</organism>
<keyword evidence="5" id="KW-1185">Reference proteome</keyword>
<evidence type="ECO:0000256" key="1">
    <source>
        <dbReference type="ARBA" id="ARBA00022737"/>
    </source>
</evidence>
<dbReference type="PROSITE" id="PS50222">
    <property type="entry name" value="EF_HAND_2"/>
    <property type="match status" value="2"/>
</dbReference>
<feature type="domain" description="EF-hand" evidence="3">
    <location>
        <begin position="47"/>
        <end position="69"/>
    </location>
</feature>
<dbReference type="Proteomes" id="UP001265746">
    <property type="component" value="Unassembled WGS sequence"/>
</dbReference>
<protein>
    <recommendedName>
        <fullName evidence="3">EF-hand domain-containing protein</fullName>
    </recommendedName>
</protein>
<name>A0AAD9VYX3_PHOAM</name>
<dbReference type="InterPro" id="IPR050145">
    <property type="entry name" value="Centrin_CML-like"/>
</dbReference>
<evidence type="ECO:0000256" key="2">
    <source>
        <dbReference type="ARBA" id="ARBA00022837"/>
    </source>
</evidence>
<dbReference type="GO" id="GO:0005509">
    <property type="term" value="F:calcium ion binding"/>
    <property type="evidence" value="ECO:0007669"/>
    <property type="project" value="InterPro"/>
</dbReference>
<keyword evidence="1" id="KW-0677">Repeat</keyword>
<dbReference type="CDD" id="cd00051">
    <property type="entry name" value="EFh"/>
    <property type="match status" value="1"/>
</dbReference>
<dbReference type="InterPro" id="IPR018247">
    <property type="entry name" value="EF_Hand_1_Ca_BS"/>
</dbReference>
<evidence type="ECO:0000313" key="4">
    <source>
        <dbReference type="EMBL" id="KAK2600432.1"/>
    </source>
</evidence>
<dbReference type="GO" id="GO:0043226">
    <property type="term" value="C:organelle"/>
    <property type="evidence" value="ECO:0007669"/>
    <property type="project" value="UniProtKB-ARBA"/>
</dbReference>
<dbReference type="FunFam" id="1.10.238.10:FF:000178">
    <property type="entry name" value="Calmodulin-2 A"/>
    <property type="match status" value="1"/>
</dbReference>
<dbReference type="Pfam" id="PF13499">
    <property type="entry name" value="EF-hand_7"/>
    <property type="match status" value="1"/>
</dbReference>
<dbReference type="InterPro" id="IPR002048">
    <property type="entry name" value="EF_hand_dom"/>
</dbReference>
<proteinExistence type="predicted"/>
<reference evidence="4" key="1">
    <citation type="submission" date="2023-06" db="EMBL/GenBank/DDBJ databases">
        <authorList>
            <person name="Noh H."/>
        </authorList>
    </citation>
    <scope>NUCLEOTIDE SEQUENCE</scope>
    <source>
        <strain evidence="4">DUCC20226</strain>
    </source>
</reference>
<accession>A0AAD9VYX3</accession>
<dbReference type="Gene3D" id="1.10.238.10">
    <property type="entry name" value="EF-hand"/>
    <property type="match status" value="1"/>
</dbReference>